<name>A0A8J5F543_ZINOF</name>
<proteinExistence type="predicted"/>
<protein>
    <submittedName>
        <fullName evidence="1">Uncharacterized protein</fullName>
    </submittedName>
</protein>
<sequence length="161" mass="18068">MEAYPSDTLRDELSLKTEPVRQDVPLLGDESASMPPGAFGALIEMPVQQKQPICSYDGNFERFDTKSLKVISIEAGFLSTMEHSLASQQTFCLEHSLASSSNVNGKLETSISHMVHPQKGHRAIHEYQFLLRQPRVQSRTYDRISQSLYHNSSIDVSSIIE</sequence>
<accession>A0A8J5F543</accession>
<keyword evidence="2" id="KW-1185">Reference proteome</keyword>
<organism evidence="1 2">
    <name type="scientific">Zingiber officinale</name>
    <name type="common">Ginger</name>
    <name type="synonym">Amomum zingiber</name>
    <dbReference type="NCBI Taxonomy" id="94328"/>
    <lineage>
        <taxon>Eukaryota</taxon>
        <taxon>Viridiplantae</taxon>
        <taxon>Streptophyta</taxon>
        <taxon>Embryophyta</taxon>
        <taxon>Tracheophyta</taxon>
        <taxon>Spermatophyta</taxon>
        <taxon>Magnoliopsida</taxon>
        <taxon>Liliopsida</taxon>
        <taxon>Zingiberales</taxon>
        <taxon>Zingiberaceae</taxon>
        <taxon>Zingiber</taxon>
    </lineage>
</organism>
<dbReference type="PANTHER" id="PTHR36968">
    <property type="entry name" value="HOMEOBOX-DDT DOMAIN PROTEIN RLT2"/>
    <property type="match status" value="1"/>
</dbReference>
<dbReference type="GO" id="GO:0006357">
    <property type="term" value="P:regulation of transcription by RNA polymerase II"/>
    <property type="evidence" value="ECO:0007669"/>
    <property type="project" value="InterPro"/>
</dbReference>
<evidence type="ECO:0000313" key="1">
    <source>
        <dbReference type="EMBL" id="KAG6478733.1"/>
    </source>
</evidence>
<comment type="caution">
    <text evidence="1">The sequence shown here is derived from an EMBL/GenBank/DDBJ whole genome shotgun (WGS) entry which is preliminary data.</text>
</comment>
<dbReference type="InterPro" id="IPR044977">
    <property type="entry name" value="RLT1-3"/>
</dbReference>
<reference evidence="1 2" key="1">
    <citation type="submission" date="2020-08" db="EMBL/GenBank/DDBJ databases">
        <title>Plant Genome Project.</title>
        <authorList>
            <person name="Zhang R.-G."/>
        </authorList>
    </citation>
    <scope>NUCLEOTIDE SEQUENCE [LARGE SCALE GENOMIC DNA]</scope>
    <source>
        <tissue evidence="1">Rhizome</tissue>
    </source>
</reference>
<evidence type="ECO:0000313" key="2">
    <source>
        <dbReference type="Proteomes" id="UP000734854"/>
    </source>
</evidence>
<gene>
    <name evidence="1" type="ORF">ZIOFF_062177</name>
</gene>
<dbReference type="PANTHER" id="PTHR36968:SF5">
    <property type="entry name" value="HOMEOBOX-DDT DOMAIN PROTEIN RLT2"/>
    <property type="match status" value="1"/>
</dbReference>
<dbReference type="AlphaFoldDB" id="A0A8J5F543"/>
<dbReference type="EMBL" id="JACMSC010000017">
    <property type="protein sequence ID" value="KAG6478733.1"/>
    <property type="molecule type" value="Genomic_DNA"/>
</dbReference>
<dbReference type="Proteomes" id="UP000734854">
    <property type="component" value="Unassembled WGS sequence"/>
</dbReference>